<feature type="non-terminal residue" evidence="3">
    <location>
        <position position="136"/>
    </location>
</feature>
<reference evidence="3" key="1">
    <citation type="journal article" date="2014" name="Front. Microbiol.">
        <title>High frequency of phylogenetically diverse reductive dehalogenase-homologous genes in deep subseafloor sedimentary metagenomes.</title>
        <authorList>
            <person name="Kawai M."/>
            <person name="Futagami T."/>
            <person name="Toyoda A."/>
            <person name="Takaki Y."/>
            <person name="Nishi S."/>
            <person name="Hori S."/>
            <person name="Arai W."/>
            <person name="Tsubouchi T."/>
            <person name="Morono Y."/>
            <person name="Uchiyama I."/>
            <person name="Ito T."/>
            <person name="Fujiyama A."/>
            <person name="Inagaki F."/>
            <person name="Takami H."/>
        </authorList>
    </citation>
    <scope>NUCLEOTIDE SEQUENCE</scope>
    <source>
        <strain evidence="3">Expedition CK06-06</strain>
    </source>
</reference>
<evidence type="ECO:0000259" key="2">
    <source>
        <dbReference type="PROSITE" id="PS50110"/>
    </source>
</evidence>
<proteinExistence type="predicted"/>
<dbReference type="PANTHER" id="PTHR44591:SF3">
    <property type="entry name" value="RESPONSE REGULATORY DOMAIN-CONTAINING PROTEIN"/>
    <property type="match status" value="1"/>
</dbReference>
<dbReference type="AlphaFoldDB" id="X1QNA6"/>
<dbReference type="InterPro" id="IPR050595">
    <property type="entry name" value="Bact_response_regulator"/>
</dbReference>
<feature type="domain" description="Response regulatory" evidence="2">
    <location>
        <begin position="11"/>
        <end position="123"/>
    </location>
</feature>
<keyword evidence="1" id="KW-0597">Phosphoprotein</keyword>
<evidence type="ECO:0000256" key="1">
    <source>
        <dbReference type="ARBA" id="ARBA00022553"/>
    </source>
</evidence>
<dbReference type="EMBL" id="BARV01042031">
    <property type="protein sequence ID" value="GAI56271.1"/>
    <property type="molecule type" value="Genomic_DNA"/>
</dbReference>
<protein>
    <recommendedName>
        <fullName evidence="2">Response regulatory domain-containing protein</fullName>
    </recommendedName>
</protein>
<dbReference type="PANTHER" id="PTHR44591">
    <property type="entry name" value="STRESS RESPONSE REGULATOR PROTEIN 1"/>
    <property type="match status" value="1"/>
</dbReference>
<dbReference type="InterPro" id="IPR001789">
    <property type="entry name" value="Sig_transdc_resp-reg_receiver"/>
</dbReference>
<accession>X1QNA6</accession>
<evidence type="ECO:0000313" key="3">
    <source>
        <dbReference type="EMBL" id="GAI56271.1"/>
    </source>
</evidence>
<dbReference type="InterPro" id="IPR011006">
    <property type="entry name" value="CheY-like_superfamily"/>
</dbReference>
<dbReference type="CDD" id="cd00156">
    <property type="entry name" value="REC"/>
    <property type="match status" value="1"/>
</dbReference>
<dbReference type="SMART" id="SM00448">
    <property type="entry name" value="REC"/>
    <property type="match status" value="1"/>
</dbReference>
<dbReference type="PROSITE" id="PS50110">
    <property type="entry name" value="RESPONSE_REGULATORY"/>
    <property type="match status" value="1"/>
</dbReference>
<name>X1QNA6_9ZZZZ</name>
<gene>
    <name evidence="3" type="ORF">S06H3_63382</name>
</gene>
<comment type="caution">
    <text evidence="3">The sequence shown here is derived from an EMBL/GenBank/DDBJ whole genome shotgun (WGS) entry which is preliminary data.</text>
</comment>
<dbReference type="Gene3D" id="3.40.50.2300">
    <property type="match status" value="1"/>
</dbReference>
<dbReference type="SUPFAM" id="SSF52172">
    <property type="entry name" value="CheY-like"/>
    <property type="match status" value="1"/>
</dbReference>
<feature type="non-terminal residue" evidence="3">
    <location>
        <position position="1"/>
    </location>
</feature>
<organism evidence="3">
    <name type="scientific">marine sediment metagenome</name>
    <dbReference type="NCBI Taxonomy" id="412755"/>
    <lineage>
        <taxon>unclassified sequences</taxon>
        <taxon>metagenomes</taxon>
        <taxon>ecological metagenomes</taxon>
    </lineage>
</organism>
<dbReference type="Pfam" id="PF00072">
    <property type="entry name" value="Response_reg"/>
    <property type="match status" value="1"/>
</dbReference>
<dbReference type="GO" id="GO:0000160">
    <property type="term" value="P:phosphorelay signal transduction system"/>
    <property type="evidence" value="ECO:0007669"/>
    <property type="project" value="InterPro"/>
</dbReference>
<sequence length="136" mass="15316">RDKAMENTRYKILLVEDDKLDQMAFKRLVEDTELPYDCTIAGSVSEAQSMLGSEQFDVVIADYALGDGTAFDILDWVKGTPIIFVTGAGDEEIALKAWKAGAYDYLIKDHQRNYLKTLPITVENVVKHKKTEAKLQ</sequence>